<gene>
    <name evidence="1" type="ORF">GCM10008961_18780</name>
</gene>
<sequence>MMQGVSQQFIGLMWEPAALDQSAFSWGGRLRAGLAFQLLLPGAGRVDAAKEGRDFRQDGGAVTGRARAADGEEPDACLSELLDFLPLPALVLGGGLEVGAHVGHGLAALRAEGRFSSSGEGLFERLAAVEAGVVLQAPGDLVALAAVNESGTGFAGHVLRLAAGLDAGIRLMAHLQIYRSN</sequence>
<evidence type="ECO:0000313" key="2">
    <source>
        <dbReference type="Proteomes" id="UP000620633"/>
    </source>
</evidence>
<keyword evidence="2" id="KW-1185">Reference proteome</keyword>
<organism evidence="1 2">
    <name type="scientific">Deinococcus knuensis</name>
    <dbReference type="NCBI Taxonomy" id="1837380"/>
    <lineage>
        <taxon>Bacteria</taxon>
        <taxon>Thermotogati</taxon>
        <taxon>Deinococcota</taxon>
        <taxon>Deinococci</taxon>
        <taxon>Deinococcales</taxon>
        <taxon>Deinococcaceae</taxon>
        <taxon>Deinococcus</taxon>
    </lineage>
</organism>
<dbReference type="RefSeq" id="WP_189101144.1">
    <property type="nucleotide sequence ID" value="NZ_BMQO01000007.1"/>
</dbReference>
<name>A0ABQ2SG35_9DEIO</name>
<protein>
    <submittedName>
        <fullName evidence="1">Uncharacterized protein</fullName>
    </submittedName>
</protein>
<comment type="caution">
    <text evidence="1">The sequence shown here is derived from an EMBL/GenBank/DDBJ whole genome shotgun (WGS) entry which is preliminary data.</text>
</comment>
<evidence type="ECO:0000313" key="1">
    <source>
        <dbReference type="EMBL" id="GGS27497.1"/>
    </source>
</evidence>
<dbReference type="Proteomes" id="UP000620633">
    <property type="component" value="Unassembled WGS sequence"/>
</dbReference>
<dbReference type="EMBL" id="BMQO01000007">
    <property type="protein sequence ID" value="GGS27497.1"/>
    <property type="molecule type" value="Genomic_DNA"/>
</dbReference>
<reference evidence="2" key="1">
    <citation type="journal article" date="2019" name="Int. J. Syst. Evol. Microbiol.">
        <title>The Global Catalogue of Microorganisms (GCM) 10K type strain sequencing project: providing services to taxonomists for standard genome sequencing and annotation.</title>
        <authorList>
            <consortium name="The Broad Institute Genomics Platform"/>
            <consortium name="The Broad Institute Genome Sequencing Center for Infectious Disease"/>
            <person name="Wu L."/>
            <person name="Ma J."/>
        </authorList>
    </citation>
    <scope>NUCLEOTIDE SEQUENCE [LARGE SCALE GENOMIC DNA]</scope>
    <source>
        <strain evidence="2">JCM 31406</strain>
    </source>
</reference>
<accession>A0ABQ2SG35</accession>
<proteinExistence type="predicted"/>